<proteinExistence type="predicted"/>
<feature type="transmembrane region" description="Helical" evidence="6">
    <location>
        <begin position="281"/>
        <end position="302"/>
    </location>
</feature>
<sequence length="387" mass="42631">MPRLLFTYLARRILFSMAVVQFALSVPVVLSYLLYTLTPAAIRAGLLAPALIGTTPTVVYITLPMAIGVATALEFARMSSEGMIAVLYALRLSVWSVCRPAIVCAGAMVLIGYGLANLIAPHYAGALQDVINVVRNTLNHRMLEPARFYTFDNGLKTLYLERWETPDIAVNLFVRQLSLAKNQEETITAARAEFRRTPSGVILALSHGSIQTRPFDSTEVRIAGFDEYAMALPMQGSESLPARSWRGVYEMGPLEFLGNWSVARLDRRLSGEWAAEAAKRFGMPALSFAHTLLAMALVLTFGNVTGRRGASSSFVMIAVPATHIFFLVALETLLRADPRYAILLAALICVEIATAATLISRRNRATRPMRRLSDYEQVERERESIAA</sequence>
<dbReference type="KEGG" id="mtw:CQW49_15440"/>
<comment type="subcellular location">
    <subcellularLocation>
        <location evidence="1">Cell membrane</location>
        <topology evidence="1">Multi-pass membrane protein</topology>
    </subcellularLocation>
</comment>
<keyword evidence="4 6" id="KW-1133">Transmembrane helix</keyword>
<keyword evidence="5 6" id="KW-0472">Membrane</keyword>
<organism evidence="7 8">
    <name type="scientific">Methylosinus trichosporium (strain ATCC 35070 / NCIMB 11131 / UNIQEM 75 / OB3b)</name>
    <dbReference type="NCBI Taxonomy" id="595536"/>
    <lineage>
        <taxon>Bacteria</taxon>
        <taxon>Pseudomonadati</taxon>
        <taxon>Pseudomonadota</taxon>
        <taxon>Alphaproteobacteria</taxon>
        <taxon>Hyphomicrobiales</taxon>
        <taxon>Methylocystaceae</taxon>
        <taxon>Methylosinus</taxon>
    </lineage>
</organism>
<dbReference type="GO" id="GO:0015920">
    <property type="term" value="P:lipopolysaccharide transport"/>
    <property type="evidence" value="ECO:0007669"/>
    <property type="project" value="TreeGrafter"/>
</dbReference>
<dbReference type="STRING" id="595536.GCA_000178815_02094"/>
<dbReference type="EMBL" id="CP023737">
    <property type="protein sequence ID" value="ATQ69112.1"/>
    <property type="molecule type" value="Genomic_DNA"/>
</dbReference>
<gene>
    <name evidence="7" type="ORF">CQW49_15440</name>
</gene>
<dbReference type="PANTHER" id="PTHR33529:SF6">
    <property type="entry name" value="YJGP_YJGQ FAMILY PERMEASE"/>
    <property type="match status" value="1"/>
</dbReference>
<protein>
    <submittedName>
        <fullName evidence="7">Permease</fullName>
    </submittedName>
</protein>
<dbReference type="RefSeq" id="WP_003615153.1">
    <property type="nucleotide sequence ID" value="NZ_ADVE02000001.1"/>
</dbReference>
<evidence type="ECO:0000313" key="8">
    <source>
        <dbReference type="Proteomes" id="UP000230709"/>
    </source>
</evidence>
<keyword evidence="8" id="KW-1185">Reference proteome</keyword>
<evidence type="ECO:0000256" key="6">
    <source>
        <dbReference type="SAM" id="Phobius"/>
    </source>
</evidence>
<evidence type="ECO:0000256" key="4">
    <source>
        <dbReference type="ARBA" id="ARBA00022989"/>
    </source>
</evidence>
<dbReference type="InterPro" id="IPR005495">
    <property type="entry name" value="LptG/LptF_permease"/>
</dbReference>
<evidence type="ECO:0000256" key="2">
    <source>
        <dbReference type="ARBA" id="ARBA00022475"/>
    </source>
</evidence>
<accession>A0A2D2D294</accession>
<dbReference type="GO" id="GO:0043190">
    <property type="term" value="C:ATP-binding cassette (ABC) transporter complex"/>
    <property type="evidence" value="ECO:0007669"/>
    <property type="project" value="TreeGrafter"/>
</dbReference>
<evidence type="ECO:0000256" key="3">
    <source>
        <dbReference type="ARBA" id="ARBA00022692"/>
    </source>
</evidence>
<dbReference type="AlphaFoldDB" id="A0A2D2D294"/>
<feature type="transmembrane region" description="Helical" evidence="6">
    <location>
        <begin position="314"/>
        <end position="334"/>
    </location>
</feature>
<dbReference type="Proteomes" id="UP000230709">
    <property type="component" value="Chromosome"/>
</dbReference>
<dbReference type="PANTHER" id="PTHR33529">
    <property type="entry name" value="SLR0882 PROTEIN-RELATED"/>
    <property type="match status" value="1"/>
</dbReference>
<evidence type="ECO:0000313" key="7">
    <source>
        <dbReference type="EMBL" id="ATQ69112.1"/>
    </source>
</evidence>
<keyword evidence="2" id="KW-1003">Cell membrane</keyword>
<dbReference type="Pfam" id="PF03739">
    <property type="entry name" value="LptF_LptG"/>
    <property type="match status" value="1"/>
</dbReference>
<reference evidence="8" key="1">
    <citation type="submission" date="2017-10" db="EMBL/GenBank/DDBJ databases">
        <title>Completed PacBio SMRT sequence of Methylosinus trichosporium OB3b reveals presence of a third large plasmid.</title>
        <authorList>
            <person name="Charles T.C."/>
            <person name="Lynch M.D.J."/>
            <person name="Heil J.R."/>
            <person name="Cheng J."/>
        </authorList>
    </citation>
    <scope>NUCLEOTIDE SEQUENCE [LARGE SCALE GENOMIC DNA]</scope>
    <source>
        <strain evidence="8">OB3b</strain>
    </source>
</reference>
<keyword evidence="3 6" id="KW-0812">Transmembrane</keyword>
<evidence type="ECO:0000256" key="5">
    <source>
        <dbReference type="ARBA" id="ARBA00023136"/>
    </source>
</evidence>
<name>A0A2D2D294_METT3</name>
<feature type="transmembrane region" description="Helical" evidence="6">
    <location>
        <begin position="12"/>
        <end position="37"/>
    </location>
</feature>
<feature type="transmembrane region" description="Helical" evidence="6">
    <location>
        <begin position="340"/>
        <end position="360"/>
    </location>
</feature>
<feature type="transmembrane region" description="Helical" evidence="6">
    <location>
        <begin position="97"/>
        <end position="120"/>
    </location>
</feature>
<evidence type="ECO:0000256" key="1">
    <source>
        <dbReference type="ARBA" id="ARBA00004651"/>
    </source>
</evidence>
<feature type="transmembrane region" description="Helical" evidence="6">
    <location>
        <begin position="57"/>
        <end position="76"/>
    </location>
</feature>